<keyword evidence="1" id="KW-1133">Transmembrane helix</keyword>
<proteinExistence type="predicted"/>
<keyword evidence="1" id="KW-0472">Membrane</keyword>
<evidence type="ECO:0000313" key="3">
    <source>
        <dbReference type="Proteomes" id="UP000092993"/>
    </source>
</evidence>
<dbReference type="EMBL" id="LUGG01000020">
    <property type="protein sequence ID" value="OBZ68382.1"/>
    <property type="molecule type" value="Genomic_DNA"/>
</dbReference>
<dbReference type="AlphaFoldDB" id="A0A1C7LUP3"/>
<organism evidence="2 3">
    <name type="scientific">Grifola frondosa</name>
    <name type="common">Maitake</name>
    <name type="synonym">Polyporus frondosus</name>
    <dbReference type="NCBI Taxonomy" id="5627"/>
    <lineage>
        <taxon>Eukaryota</taxon>
        <taxon>Fungi</taxon>
        <taxon>Dikarya</taxon>
        <taxon>Basidiomycota</taxon>
        <taxon>Agaricomycotina</taxon>
        <taxon>Agaricomycetes</taxon>
        <taxon>Polyporales</taxon>
        <taxon>Grifolaceae</taxon>
        <taxon>Grifola</taxon>
    </lineage>
</organism>
<accession>A0A1C7LUP3</accession>
<evidence type="ECO:0000313" key="2">
    <source>
        <dbReference type="EMBL" id="OBZ68382.1"/>
    </source>
</evidence>
<reference evidence="2 3" key="1">
    <citation type="submission" date="2016-03" db="EMBL/GenBank/DDBJ databases">
        <title>Whole genome sequencing of Grifola frondosa 9006-11.</title>
        <authorList>
            <person name="Min B."/>
            <person name="Park H."/>
            <person name="Kim J.-G."/>
            <person name="Cho H."/>
            <person name="Oh Y.-L."/>
            <person name="Kong W.-S."/>
            <person name="Choi I.-G."/>
        </authorList>
    </citation>
    <scope>NUCLEOTIDE SEQUENCE [LARGE SCALE GENOMIC DNA]</scope>
    <source>
        <strain evidence="2 3">9006-11</strain>
    </source>
</reference>
<gene>
    <name evidence="2" type="ORF">A0H81_11437</name>
</gene>
<sequence length="95" mass="10497">MRASLISRVLELRSSVSSDFLLLSISLLWVGSLPVHTLLLPLPLSLHEDPVGRCVLNACSDEGDDRIICIISVCTDRCAELSTYLRNELPFSGRQ</sequence>
<evidence type="ECO:0000256" key="1">
    <source>
        <dbReference type="SAM" id="Phobius"/>
    </source>
</evidence>
<feature type="transmembrane region" description="Helical" evidence="1">
    <location>
        <begin position="20"/>
        <end position="40"/>
    </location>
</feature>
<comment type="caution">
    <text evidence="2">The sequence shown here is derived from an EMBL/GenBank/DDBJ whole genome shotgun (WGS) entry which is preliminary data.</text>
</comment>
<protein>
    <submittedName>
        <fullName evidence="2">Uncharacterized protein</fullName>
    </submittedName>
</protein>
<dbReference type="Proteomes" id="UP000092993">
    <property type="component" value="Unassembled WGS sequence"/>
</dbReference>
<keyword evidence="3" id="KW-1185">Reference proteome</keyword>
<keyword evidence="1" id="KW-0812">Transmembrane</keyword>
<name>A0A1C7LUP3_GRIFR</name>